<evidence type="ECO:0000313" key="1">
    <source>
        <dbReference type="EMBL" id="CAK0799967.1"/>
    </source>
</evidence>
<organism evidence="1 2">
    <name type="scientific">Prorocentrum cordatum</name>
    <dbReference type="NCBI Taxonomy" id="2364126"/>
    <lineage>
        <taxon>Eukaryota</taxon>
        <taxon>Sar</taxon>
        <taxon>Alveolata</taxon>
        <taxon>Dinophyceae</taxon>
        <taxon>Prorocentrales</taxon>
        <taxon>Prorocentraceae</taxon>
        <taxon>Prorocentrum</taxon>
    </lineage>
</organism>
<reference evidence="1" key="1">
    <citation type="submission" date="2023-10" db="EMBL/GenBank/DDBJ databases">
        <authorList>
            <person name="Chen Y."/>
            <person name="Shah S."/>
            <person name="Dougan E. K."/>
            <person name="Thang M."/>
            <person name="Chan C."/>
        </authorList>
    </citation>
    <scope>NUCLEOTIDE SEQUENCE [LARGE SCALE GENOMIC DNA]</scope>
</reference>
<sequence>MPCATPVRSCASTATANPAAAIPRLAPPPPSGDWTVIDFHRAEVPRLRVSMREKRRGPAEPVELPVWCLRWAHDSIDGQMVFGAGWRQDRSVYELLHQLLIGELSPADIIPLTVVLDGSRLFSISHRRLAALKMYQALRQNEVVRVPCLLYEACDADIRAEYEDAMTTGPDLGYGTKLLLRGHESQAWHMGMPLFCSTQDLEQSFLGACP</sequence>
<keyword evidence="2" id="KW-1185">Reference proteome</keyword>
<comment type="caution">
    <text evidence="1">The sequence shown here is derived from an EMBL/GenBank/DDBJ whole genome shotgun (WGS) entry which is preliminary data.</text>
</comment>
<proteinExistence type="predicted"/>
<evidence type="ECO:0000313" key="2">
    <source>
        <dbReference type="Proteomes" id="UP001189429"/>
    </source>
</evidence>
<protein>
    <submittedName>
        <fullName evidence="1">Uncharacterized protein</fullName>
    </submittedName>
</protein>
<dbReference type="Proteomes" id="UP001189429">
    <property type="component" value="Unassembled WGS sequence"/>
</dbReference>
<dbReference type="EMBL" id="CAUYUJ010002259">
    <property type="protein sequence ID" value="CAK0799967.1"/>
    <property type="molecule type" value="Genomic_DNA"/>
</dbReference>
<name>A0ABN9Q2S1_9DINO</name>
<accession>A0ABN9Q2S1</accession>
<gene>
    <name evidence="1" type="ORF">PCOR1329_LOCUS8265</name>
</gene>